<feature type="coiled-coil region" evidence="1">
    <location>
        <begin position="111"/>
        <end position="138"/>
    </location>
</feature>
<dbReference type="AlphaFoldDB" id="A0A085N929"/>
<sequence length="152" mass="17509">MEQKEATTKNESENQAKRRIQEGLRYLETELEPEVDDLMAEVVLARREIANECLRLWKGTYENRLAKILNQNLGRQTTAATINYQRRVSGLLKTSKFRIDEIDQPVSTPDFSEIANKIEDLKANVINAKRTLEFLETLKADSVETPLRNADE</sequence>
<evidence type="ECO:0000256" key="1">
    <source>
        <dbReference type="SAM" id="Coils"/>
    </source>
</evidence>
<reference evidence="3 4" key="1">
    <citation type="journal article" date="2014" name="Nat. Genet.">
        <title>Genome and transcriptome of the porcine whipworm Trichuris suis.</title>
        <authorList>
            <person name="Jex A.R."/>
            <person name="Nejsum P."/>
            <person name="Schwarz E.M."/>
            <person name="Hu L."/>
            <person name="Young N.D."/>
            <person name="Hall R.S."/>
            <person name="Korhonen P.K."/>
            <person name="Liao S."/>
            <person name="Thamsborg S."/>
            <person name="Xia J."/>
            <person name="Xu P."/>
            <person name="Wang S."/>
            <person name="Scheerlinck J.P."/>
            <person name="Hofmann A."/>
            <person name="Sternberg P.W."/>
            <person name="Wang J."/>
            <person name="Gasser R.B."/>
        </authorList>
    </citation>
    <scope>NUCLEOTIDE SEQUENCE [LARGE SCALE GENOMIC DNA]</scope>
    <source>
        <strain evidence="3">DCEP-RM93F</strain>
        <strain evidence="2">DCEP-RM93M</strain>
    </source>
</reference>
<evidence type="ECO:0000313" key="3">
    <source>
        <dbReference type="EMBL" id="KFD65975.1"/>
    </source>
</evidence>
<name>A0A085N929_9BILA</name>
<dbReference type="EMBL" id="KL367529">
    <property type="protein sequence ID" value="KFD65975.1"/>
    <property type="molecule type" value="Genomic_DNA"/>
</dbReference>
<keyword evidence="4" id="KW-1185">Reference proteome</keyword>
<organism evidence="3">
    <name type="scientific">Trichuris suis</name>
    <name type="common">pig whipworm</name>
    <dbReference type="NCBI Taxonomy" id="68888"/>
    <lineage>
        <taxon>Eukaryota</taxon>
        <taxon>Metazoa</taxon>
        <taxon>Ecdysozoa</taxon>
        <taxon>Nematoda</taxon>
        <taxon>Enoplea</taxon>
        <taxon>Dorylaimia</taxon>
        <taxon>Trichinellida</taxon>
        <taxon>Trichuridae</taxon>
        <taxon>Trichuris</taxon>
    </lineage>
</organism>
<keyword evidence="1" id="KW-0175">Coiled coil</keyword>
<dbReference type="Proteomes" id="UP000030758">
    <property type="component" value="Unassembled WGS sequence"/>
</dbReference>
<evidence type="ECO:0000313" key="2">
    <source>
        <dbReference type="EMBL" id="KFD56025.1"/>
    </source>
</evidence>
<accession>A0A085N929</accession>
<dbReference type="EMBL" id="KL363196">
    <property type="protein sequence ID" value="KFD56025.1"/>
    <property type="molecule type" value="Genomic_DNA"/>
</dbReference>
<proteinExistence type="predicted"/>
<gene>
    <name evidence="2" type="ORF">M513_03149</name>
    <name evidence="3" type="ORF">M514_03149</name>
</gene>
<dbReference type="Proteomes" id="UP000030764">
    <property type="component" value="Unassembled WGS sequence"/>
</dbReference>
<evidence type="ECO:0000313" key="4">
    <source>
        <dbReference type="Proteomes" id="UP000030764"/>
    </source>
</evidence>
<feature type="non-terminal residue" evidence="3">
    <location>
        <position position="152"/>
    </location>
</feature>
<protein>
    <submittedName>
        <fullName evidence="3">Uncharacterized protein</fullName>
    </submittedName>
</protein>